<feature type="domain" description="Cytochrome c" evidence="7">
    <location>
        <begin position="75"/>
        <end position="175"/>
    </location>
</feature>
<keyword evidence="1" id="KW-0813">Transport</keyword>
<proteinExistence type="predicted"/>
<dbReference type="GO" id="GO:0020037">
    <property type="term" value="F:heme binding"/>
    <property type="evidence" value="ECO:0007669"/>
    <property type="project" value="InterPro"/>
</dbReference>
<dbReference type="InterPro" id="IPR009056">
    <property type="entry name" value="Cyt_c-like_dom"/>
</dbReference>
<evidence type="ECO:0000256" key="5">
    <source>
        <dbReference type="ARBA" id="ARBA00023004"/>
    </source>
</evidence>
<dbReference type="PRINTS" id="PR00604">
    <property type="entry name" value="CYTCHRMECIAB"/>
</dbReference>
<keyword evidence="6" id="KW-1133">Transmembrane helix</keyword>
<evidence type="ECO:0000256" key="3">
    <source>
        <dbReference type="ARBA" id="ARBA00022723"/>
    </source>
</evidence>
<evidence type="ECO:0000256" key="2">
    <source>
        <dbReference type="ARBA" id="ARBA00022617"/>
    </source>
</evidence>
<keyword evidence="6" id="KW-0472">Membrane</keyword>
<sequence length="182" mass="19855">MSGLEVNKIIASVIVAILVVVIIGYAADIVMKLGADEKKEVAYKIELPESNSSESATTSQIDTTIEPISALLMNASIEKGEKIYKKCGSCHNYEKGSGNKVGPNLWNIVNRSKASMDGFAYSDALAKSEGIWSYEELAAFVYKPKEYIIGTKMNFAGLKKVEDRANLVLFLRDQSDNPAPLP</sequence>
<accession>A0A381Y8H0</accession>
<keyword evidence="3" id="KW-0479">Metal-binding</keyword>
<dbReference type="SUPFAM" id="SSF46626">
    <property type="entry name" value="Cytochrome c"/>
    <property type="match status" value="1"/>
</dbReference>
<keyword evidence="4" id="KW-0249">Electron transport</keyword>
<name>A0A381Y8H0_9ZZZZ</name>
<dbReference type="PANTHER" id="PTHR11961">
    <property type="entry name" value="CYTOCHROME C"/>
    <property type="match status" value="1"/>
</dbReference>
<dbReference type="Pfam" id="PF00034">
    <property type="entry name" value="Cytochrom_C"/>
    <property type="match status" value="1"/>
</dbReference>
<evidence type="ECO:0000256" key="6">
    <source>
        <dbReference type="SAM" id="Phobius"/>
    </source>
</evidence>
<evidence type="ECO:0000259" key="7">
    <source>
        <dbReference type="PROSITE" id="PS51007"/>
    </source>
</evidence>
<dbReference type="AlphaFoldDB" id="A0A381Y8H0"/>
<keyword evidence="5" id="KW-0408">Iron</keyword>
<reference evidence="8" key="1">
    <citation type="submission" date="2018-05" db="EMBL/GenBank/DDBJ databases">
        <authorList>
            <person name="Lanie J.A."/>
            <person name="Ng W.-L."/>
            <person name="Kazmierczak K.M."/>
            <person name="Andrzejewski T.M."/>
            <person name="Davidsen T.M."/>
            <person name="Wayne K.J."/>
            <person name="Tettelin H."/>
            <person name="Glass J.I."/>
            <person name="Rusch D."/>
            <person name="Podicherti R."/>
            <person name="Tsui H.-C.T."/>
            <person name="Winkler M.E."/>
        </authorList>
    </citation>
    <scope>NUCLEOTIDE SEQUENCE</scope>
</reference>
<dbReference type="InterPro" id="IPR002327">
    <property type="entry name" value="Cyt_c_1A/1B"/>
</dbReference>
<keyword evidence="2" id="KW-0349">Heme</keyword>
<evidence type="ECO:0000256" key="1">
    <source>
        <dbReference type="ARBA" id="ARBA00022448"/>
    </source>
</evidence>
<evidence type="ECO:0000313" key="8">
    <source>
        <dbReference type="EMBL" id="SVA72931.1"/>
    </source>
</evidence>
<dbReference type="GO" id="GO:0046872">
    <property type="term" value="F:metal ion binding"/>
    <property type="evidence" value="ECO:0007669"/>
    <property type="project" value="UniProtKB-KW"/>
</dbReference>
<feature type="transmembrane region" description="Helical" evidence="6">
    <location>
        <begin position="6"/>
        <end position="30"/>
    </location>
</feature>
<organism evidence="8">
    <name type="scientific">marine metagenome</name>
    <dbReference type="NCBI Taxonomy" id="408172"/>
    <lineage>
        <taxon>unclassified sequences</taxon>
        <taxon>metagenomes</taxon>
        <taxon>ecological metagenomes</taxon>
    </lineage>
</organism>
<dbReference type="EMBL" id="UINC01017557">
    <property type="protein sequence ID" value="SVA72931.1"/>
    <property type="molecule type" value="Genomic_DNA"/>
</dbReference>
<dbReference type="PROSITE" id="PS51007">
    <property type="entry name" value="CYTC"/>
    <property type="match status" value="1"/>
</dbReference>
<keyword evidence="6" id="KW-0812">Transmembrane</keyword>
<dbReference type="GO" id="GO:0009055">
    <property type="term" value="F:electron transfer activity"/>
    <property type="evidence" value="ECO:0007669"/>
    <property type="project" value="InterPro"/>
</dbReference>
<protein>
    <recommendedName>
        <fullName evidence="7">Cytochrome c domain-containing protein</fullName>
    </recommendedName>
</protein>
<dbReference type="Gene3D" id="1.10.760.10">
    <property type="entry name" value="Cytochrome c-like domain"/>
    <property type="match status" value="1"/>
</dbReference>
<evidence type="ECO:0000256" key="4">
    <source>
        <dbReference type="ARBA" id="ARBA00022982"/>
    </source>
</evidence>
<dbReference type="InterPro" id="IPR036909">
    <property type="entry name" value="Cyt_c-like_dom_sf"/>
</dbReference>
<gene>
    <name evidence="8" type="ORF">METZ01_LOCUS125785</name>
</gene>